<name>M6FP86_9LEPT</name>
<comment type="caution">
    <text evidence="1">The sequence shown here is derived from an EMBL/GenBank/DDBJ whole genome shotgun (WGS) entry which is preliminary data.</text>
</comment>
<gene>
    <name evidence="1" type="ORF">LEP1GSC008_2699</name>
</gene>
<protein>
    <submittedName>
        <fullName evidence="1">Uncharacterized protein</fullName>
    </submittedName>
</protein>
<reference evidence="1 2" key="1">
    <citation type="submission" date="2013-01" db="EMBL/GenBank/DDBJ databases">
        <authorList>
            <person name="Harkins D.M."/>
            <person name="Durkin A.S."/>
            <person name="Brinkac L.M."/>
            <person name="Haft D.H."/>
            <person name="Selengut J.D."/>
            <person name="Sanka R."/>
            <person name="DePew J."/>
            <person name="Purushe J."/>
            <person name="Galloway R.L."/>
            <person name="Vinetz J.M."/>
            <person name="Sutton G.G."/>
            <person name="Nierman W.C."/>
            <person name="Fouts D.E."/>
        </authorList>
    </citation>
    <scope>NUCLEOTIDE SEQUENCE [LARGE SCALE GENOMIC DNA]</scope>
    <source>
        <strain evidence="1 2">Nikolaevo</strain>
    </source>
</reference>
<dbReference type="EMBL" id="ANCE01000096">
    <property type="protein sequence ID" value="EMK24526.1"/>
    <property type="molecule type" value="Genomic_DNA"/>
</dbReference>
<evidence type="ECO:0000313" key="1">
    <source>
        <dbReference type="EMBL" id="EMK24526.1"/>
    </source>
</evidence>
<organism evidence="1 2">
    <name type="scientific">Leptospira kirschneri serovar Bulgarica str. Nikolaevo</name>
    <dbReference type="NCBI Taxonomy" id="1240687"/>
    <lineage>
        <taxon>Bacteria</taxon>
        <taxon>Pseudomonadati</taxon>
        <taxon>Spirochaetota</taxon>
        <taxon>Spirochaetia</taxon>
        <taxon>Leptospirales</taxon>
        <taxon>Leptospiraceae</taxon>
        <taxon>Leptospira</taxon>
    </lineage>
</organism>
<proteinExistence type="predicted"/>
<dbReference type="Proteomes" id="UP000011980">
    <property type="component" value="Unassembled WGS sequence"/>
</dbReference>
<dbReference type="AlphaFoldDB" id="M6FP86"/>
<evidence type="ECO:0000313" key="2">
    <source>
        <dbReference type="Proteomes" id="UP000011980"/>
    </source>
</evidence>
<sequence length="43" mass="5313">MILYLPIFIQRRVVESDFLKFFLKELEEGNIKRFGSKQFFHTF</sequence>
<accession>M6FP86</accession>